<feature type="transmembrane region" description="Helical" evidence="1">
    <location>
        <begin position="491"/>
        <end position="511"/>
    </location>
</feature>
<evidence type="ECO:0000256" key="1">
    <source>
        <dbReference type="SAM" id="Phobius"/>
    </source>
</evidence>
<protein>
    <submittedName>
        <fullName evidence="2">Uncharacterized protein</fullName>
    </submittedName>
</protein>
<keyword evidence="1" id="KW-0472">Membrane</keyword>
<gene>
    <name evidence="2" type="ORF">ODALV1_LOCUS493</name>
</gene>
<evidence type="ECO:0000313" key="3">
    <source>
        <dbReference type="Proteomes" id="UP001642540"/>
    </source>
</evidence>
<reference evidence="2 3" key="1">
    <citation type="submission" date="2024-08" db="EMBL/GenBank/DDBJ databases">
        <authorList>
            <person name="Cucini C."/>
            <person name="Frati F."/>
        </authorList>
    </citation>
    <scope>NUCLEOTIDE SEQUENCE [LARGE SCALE GENOMIC DNA]</scope>
</reference>
<dbReference type="Proteomes" id="UP001642540">
    <property type="component" value="Unassembled WGS sequence"/>
</dbReference>
<accession>A0ABP1PIV0</accession>
<keyword evidence="3" id="KW-1185">Reference proteome</keyword>
<evidence type="ECO:0000313" key="2">
    <source>
        <dbReference type="EMBL" id="CAL8068851.1"/>
    </source>
</evidence>
<dbReference type="EMBL" id="CAXLJM020000002">
    <property type="protein sequence ID" value="CAL8068851.1"/>
    <property type="molecule type" value="Genomic_DNA"/>
</dbReference>
<name>A0ABP1PIV0_9HEXA</name>
<sequence>MLFYNILIAQSSSSINTCKWLTGSWLFAGFFLTYNYQGQNIDQLTAPIQPKYLETFDEVFSENLTLFSLPHDYESIKGEAHAYSKTGGGRLSWHREIERLPVWYAYLRFRINTTDLAAKYHLEAVVKYPTSSELSEYMTPFEYYVEKLSRCGQDVFIDKLKHVTQMRIALNKLRSSKNIATSKASYGGFSQHWVAYRVHIPTTYHEVRFLSLTQSGIVRLWKNWKFRLETWNFTVESAQLLEPATVKGLSTYKKEQNDFPKSIEEVLDNKEYDLILPNIFYDEFLFLGDDSKVPRNLAKMYLTILKNSFLMKAGAVDEPLQFVAMQNASQGITTRLDYFPKSRFKVNITLAEFAGNYFTEITEKKFSQFAVVCSQDCTEAWNAPLLQQNRLKRIIPKQSAFFNYFEFWRRDSSFYGTIHFPRFLSVFVEARLYDLLRKRHKMFESLWSLKLNNYMQNLGVSGGRLFSYVVFGRLTDDLSENVEEGPARVSSFIGIFLLNFFIVCGSLLVFASELWRKKLDIH</sequence>
<proteinExistence type="predicted"/>
<comment type="caution">
    <text evidence="2">The sequence shown here is derived from an EMBL/GenBank/DDBJ whole genome shotgun (WGS) entry which is preliminary data.</text>
</comment>
<organism evidence="2 3">
    <name type="scientific">Orchesella dallaii</name>
    <dbReference type="NCBI Taxonomy" id="48710"/>
    <lineage>
        <taxon>Eukaryota</taxon>
        <taxon>Metazoa</taxon>
        <taxon>Ecdysozoa</taxon>
        <taxon>Arthropoda</taxon>
        <taxon>Hexapoda</taxon>
        <taxon>Collembola</taxon>
        <taxon>Entomobryomorpha</taxon>
        <taxon>Entomobryoidea</taxon>
        <taxon>Orchesellidae</taxon>
        <taxon>Orchesellinae</taxon>
        <taxon>Orchesella</taxon>
    </lineage>
</organism>
<keyword evidence="1" id="KW-0812">Transmembrane</keyword>
<keyword evidence="1" id="KW-1133">Transmembrane helix</keyword>